<dbReference type="Proteomes" id="UP001479606">
    <property type="component" value="Unassembled WGS sequence"/>
</dbReference>
<proteinExistence type="predicted"/>
<evidence type="ECO:0000256" key="2">
    <source>
        <dbReference type="SAM" id="SignalP"/>
    </source>
</evidence>
<feature type="signal peptide" evidence="2">
    <location>
        <begin position="1"/>
        <end position="26"/>
    </location>
</feature>
<reference evidence="3 4" key="1">
    <citation type="journal article" date="2018" name="Arch. Microbiol.">
        <title>Hymenobacter segetis sp. nov., isolated from soil.</title>
        <authorList>
            <person name="Ten L.N."/>
            <person name="Lim S.J."/>
            <person name="Kim B.O."/>
            <person name="Kang I.K."/>
            <person name="Jung H.Y."/>
        </authorList>
    </citation>
    <scope>NUCLEOTIDE SEQUENCE [LARGE SCALE GENOMIC DNA]</scope>
    <source>
        <strain evidence="3 4">S7-3-11</strain>
    </source>
</reference>
<gene>
    <name evidence="3" type="ORF">AAFH49_20420</name>
</gene>
<sequence>MTFRLLLPVVALLGACSSEPPPSAQASRDTLRPPTPTADTSTYARLQGTWQSTEDPKSVIELRGHRYISYYEGVPLDTAAFILDQACPAEPGAGQPSNSGRYLVEPSEDMCWEVVGVDAQGLELSYTARGNTLNYRKMK</sequence>
<dbReference type="RefSeq" id="WP_342301077.1">
    <property type="nucleotide sequence ID" value="NZ_JBCEVZ010000082.1"/>
</dbReference>
<feature type="compositionally biased region" description="Polar residues" evidence="1">
    <location>
        <begin position="37"/>
        <end position="50"/>
    </location>
</feature>
<feature type="chain" id="PRO_5046750468" description="Lipocalin-like domain-containing protein" evidence="2">
    <location>
        <begin position="27"/>
        <end position="139"/>
    </location>
</feature>
<dbReference type="PROSITE" id="PS51257">
    <property type="entry name" value="PROKAR_LIPOPROTEIN"/>
    <property type="match status" value="1"/>
</dbReference>
<name>A0ABU9M0Z9_9BACT</name>
<evidence type="ECO:0000256" key="1">
    <source>
        <dbReference type="SAM" id="MobiDB-lite"/>
    </source>
</evidence>
<organism evidence="3 4">
    <name type="scientific">Hymenobacter segetis</name>
    <dbReference type="NCBI Taxonomy" id="2025509"/>
    <lineage>
        <taxon>Bacteria</taxon>
        <taxon>Pseudomonadati</taxon>
        <taxon>Bacteroidota</taxon>
        <taxon>Cytophagia</taxon>
        <taxon>Cytophagales</taxon>
        <taxon>Hymenobacteraceae</taxon>
        <taxon>Hymenobacter</taxon>
    </lineage>
</organism>
<protein>
    <recommendedName>
        <fullName evidence="5">Lipocalin-like domain-containing protein</fullName>
    </recommendedName>
</protein>
<comment type="caution">
    <text evidence="3">The sequence shown here is derived from an EMBL/GenBank/DDBJ whole genome shotgun (WGS) entry which is preliminary data.</text>
</comment>
<accession>A0ABU9M0Z9</accession>
<evidence type="ECO:0000313" key="4">
    <source>
        <dbReference type="Proteomes" id="UP001479606"/>
    </source>
</evidence>
<keyword evidence="4" id="KW-1185">Reference proteome</keyword>
<keyword evidence="2" id="KW-0732">Signal</keyword>
<evidence type="ECO:0008006" key="5">
    <source>
        <dbReference type="Google" id="ProtNLM"/>
    </source>
</evidence>
<dbReference type="EMBL" id="JBCEVZ010000082">
    <property type="protein sequence ID" value="MEL5996585.1"/>
    <property type="molecule type" value="Genomic_DNA"/>
</dbReference>
<evidence type="ECO:0000313" key="3">
    <source>
        <dbReference type="EMBL" id="MEL5996585.1"/>
    </source>
</evidence>
<feature type="region of interest" description="Disordered" evidence="1">
    <location>
        <begin position="18"/>
        <end position="50"/>
    </location>
</feature>